<dbReference type="RefSeq" id="WP_344806224.1">
    <property type="nucleotide sequence ID" value="NZ_BAABAB010000022.1"/>
</dbReference>
<evidence type="ECO:0000259" key="2">
    <source>
        <dbReference type="SMART" id="SM00327"/>
    </source>
</evidence>
<dbReference type="InterPro" id="IPR036465">
    <property type="entry name" value="vWFA_dom_sf"/>
</dbReference>
<evidence type="ECO:0000313" key="4">
    <source>
        <dbReference type="Proteomes" id="UP001501490"/>
    </source>
</evidence>
<keyword evidence="4" id="KW-1185">Reference proteome</keyword>
<dbReference type="InterPro" id="IPR008912">
    <property type="entry name" value="Uncharacterised_CoxE"/>
</dbReference>
<organism evidence="3 4">
    <name type="scientific">Microlunatus ginsengisoli</name>
    <dbReference type="NCBI Taxonomy" id="363863"/>
    <lineage>
        <taxon>Bacteria</taxon>
        <taxon>Bacillati</taxon>
        <taxon>Actinomycetota</taxon>
        <taxon>Actinomycetes</taxon>
        <taxon>Propionibacteriales</taxon>
        <taxon>Propionibacteriaceae</taxon>
        <taxon>Microlunatus</taxon>
    </lineage>
</organism>
<dbReference type="CDD" id="cd00198">
    <property type="entry name" value="vWFA"/>
    <property type="match status" value="1"/>
</dbReference>
<sequence>MPDAAGSRAPEELLVGFAAALRRAGMAVTPDRTSGFLQAVSLVGLDDRTATYWAGRATLCCSPDDNELYDRAFAAWFSELPGDVRPAQPASTASRPRTAGGLEMSSGAEPADALLARASDAERLRHRDVAELTEPERVWLAQLFETLVVVPPVRRSMRRRPYRRGAIDLRRTLRAQLRAAGEPARLRYRRPAPRPRRIVLLVDVSGSMEPYADALLRLAHRIVRALPGQAEVFTIGTRLTRVTTALSLRRPDDALTAAGRLVPDWSGGTRLGEVIGAFADRWGRRGMARNAVVVIASDGWERGDPELLGEQLRRLRLIAHAVIWMNPHRGKPGYAPIQAGIRACLPHLDALVAGHSLAAFAELLGVLADA</sequence>
<dbReference type="EMBL" id="BAABAB010000022">
    <property type="protein sequence ID" value="GAA3626894.1"/>
    <property type="molecule type" value="Genomic_DNA"/>
</dbReference>
<dbReference type="InterPro" id="IPR002035">
    <property type="entry name" value="VWF_A"/>
</dbReference>
<name>A0ABP7A8B0_9ACTN</name>
<evidence type="ECO:0000313" key="3">
    <source>
        <dbReference type="EMBL" id="GAA3626894.1"/>
    </source>
</evidence>
<reference evidence="4" key="1">
    <citation type="journal article" date="2019" name="Int. J. Syst. Evol. Microbiol.">
        <title>The Global Catalogue of Microorganisms (GCM) 10K type strain sequencing project: providing services to taxonomists for standard genome sequencing and annotation.</title>
        <authorList>
            <consortium name="The Broad Institute Genomics Platform"/>
            <consortium name="The Broad Institute Genome Sequencing Center for Infectious Disease"/>
            <person name="Wu L."/>
            <person name="Ma J."/>
        </authorList>
    </citation>
    <scope>NUCLEOTIDE SEQUENCE [LARGE SCALE GENOMIC DNA]</scope>
    <source>
        <strain evidence="4">JCM 16929</strain>
    </source>
</reference>
<feature type="region of interest" description="Disordered" evidence="1">
    <location>
        <begin position="84"/>
        <end position="106"/>
    </location>
</feature>
<dbReference type="SMART" id="SM00327">
    <property type="entry name" value="VWA"/>
    <property type="match status" value="1"/>
</dbReference>
<gene>
    <name evidence="3" type="ORF">GCM10022236_31500</name>
</gene>
<proteinExistence type="predicted"/>
<accession>A0ABP7A8B0</accession>
<dbReference type="PANTHER" id="PTHR39338:SF6">
    <property type="entry name" value="BLL5662 PROTEIN"/>
    <property type="match status" value="1"/>
</dbReference>
<evidence type="ECO:0000256" key="1">
    <source>
        <dbReference type="SAM" id="MobiDB-lite"/>
    </source>
</evidence>
<dbReference type="InterPro" id="IPR011195">
    <property type="entry name" value="UCP010256"/>
</dbReference>
<dbReference type="Proteomes" id="UP001501490">
    <property type="component" value="Unassembled WGS sequence"/>
</dbReference>
<dbReference type="Pfam" id="PF05762">
    <property type="entry name" value="VWA_CoxE"/>
    <property type="match status" value="1"/>
</dbReference>
<protein>
    <submittedName>
        <fullName evidence="3">VWA domain-containing protein</fullName>
    </submittedName>
</protein>
<dbReference type="SUPFAM" id="SSF53300">
    <property type="entry name" value="vWA-like"/>
    <property type="match status" value="1"/>
</dbReference>
<dbReference type="Gene3D" id="3.40.50.410">
    <property type="entry name" value="von Willebrand factor, type A domain"/>
    <property type="match status" value="1"/>
</dbReference>
<dbReference type="PANTHER" id="PTHR39338">
    <property type="entry name" value="BLL5662 PROTEIN-RELATED"/>
    <property type="match status" value="1"/>
</dbReference>
<dbReference type="PIRSF" id="PIRSF010256">
    <property type="entry name" value="CoxE_vWa"/>
    <property type="match status" value="1"/>
</dbReference>
<comment type="caution">
    <text evidence="3">The sequence shown here is derived from an EMBL/GenBank/DDBJ whole genome shotgun (WGS) entry which is preliminary data.</text>
</comment>
<feature type="domain" description="VWFA" evidence="2">
    <location>
        <begin position="195"/>
        <end position="357"/>
    </location>
</feature>